<comment type="similarity">
    <text evidence="2 11">Belongs to the sodium:solute symporter (SSF) (TC 2.A.21) family.</text>
</comment>
<name>A0A821IW99_9BILA</name>
<evidence type="ECO:0000256" key="7">
    <source>
        <dbReference type="ARBA" id="ARBA00023053"/>
    </source>
</evidence>
<keyword evidence="14" id="KW-1185">Reference proteome</keyword>
<keyword evidence="9 12" id="KW-0472">Membrane</keyword>
<dbReference type="Pfam" id="PF00474">
    <property type="entry name" value="SSF"/>
    <property type="match status" value="1"/>
</dbReference>
<keyword evidence="3" id="KW-0813">Transport</keyword>
<dbReference type="GO" id="GO:0005886">
    <property type="term" value="C:plasma membrane"/>
    <property type="evidence" value="ECO:0007669"/>
    <property type="project" value="UniProtKB-SubCell"/>
</dbReference>
<keyword evidence="4" id="KW-1003">Cell membrane</keyword>
<evidence type="ECO:0000313" key="13">
    <source>
        <dbReference type="EMBL" id="CAF4711711.1"/>
    </source>
</evidence>
<dbReference type="GO" id="GO:0006814">
    <property type="term" value="P:sodium ion transport"/>
    <property type="evidence" value="ECO:0007669"/>
    <property type="project" value="UniProtKB-KW"/>
</dbReference>
<organism evidence="13 14">
    <name type="scientific">Rotaria magnacalcarata</name>
    <dbReference type="NCBI Taxonomy" id="392030"/>
    <lineage>
        <taxon>Eukaryota</taxon>
        <taxon>Metazoa</taxon>
        <taxon>Spiralia</taxon>
        <taxon>Gnathifera</taxon>
        <taxon>Rotifera</taxon>
        <taxon>Eurotatoria</taxon>
        <taxon>Bdelloidea</taxon>
        <taxon>Philodinida</taxon>
        <taxon>Philodinidae</taxon>
        <taxon>Rotaria</taxon>
    </lineage>
</organism>
<keyword evidence="7" id="KW-0915">Sodium</keyword>
<comment type="caution">
    <text evidence="13">The sequence shown here is derived from an EMBL/GenBank/DDBJ whole genome shotgun (WGS) entry which is preliminary data.</text>
</comment>
<accession>A0A821IW99</accession>
<dbReference type="Gene3D" id="1.20.1730.10">
    <property type="entry name" value="Sodium/glucose cotransporter"/>
    <property type="match status" value="1"/>
</dbReference>
<comment type="subcellular location">
    <subcellularLocation>
        <location evidence="1">Cell membrane</location>
        <topology evidence="1">Multi-pass membrane protein</topology>
    </subcellularLocation>
</comment>
<sequence length="77" mass="8150">MQVLSDKQGLPGVFLACIFSGSLSTISSGLNSLAAVIIEDVYKGLMGKKLTDQRQGFISKIFSVVLGAVVILLTYVV</sequence>
<dbReference type="InterPro" id="IPR038377">
    <property type="entry name" value="Na/Glc_symporter_sf"/>
</dbReference>
<dbReference type="AlphaFoldDB" id="A0A821IW99"/>
<dbReference type="PANTHER" id="PTHR42985:SF40">
    <property type="entry name" value="LD47995P-RELATED"/>
    <property type="match status" value="1"/>
</dbReference>
<dbReference type="InterPro" id="IPR001734">
    <property type="entry name" value="Na/solute_symporter"/>
</dbReference>
<evidence type="ECO:0000256" key="1">
    <source>
        <dbReference type="ARBA" id="ARBA00004651"/>
    </source>
</evidence>
<evidence type="ECO:0000256" key="9">
    <source>
        <dbReference type="ARBA" id="ARBA00023136"/>
    </source>
</evidence>
<evidence type="ECO:0000256" key="2">
    <source>
        <dbReference type="ARBA" id="ARBA00006434"/>
    </source>
</evidence>
<keyword evidence="8" id="KW-0406">Ion transport</keyword>
<evidence type="ECO:0000313" key="14">
    <source>
        <dbReference type="Proteomes" id="UP000663866"/>
    </source>
</evidence>
<gene>
    <name evidence="13" type="ORF">OVN521_LOCUS48768</name>
</gene>
<reference evidence="13" key="1">
    <citation type="submission" date="2021-02" db="EMBL/GenBank/DDBJ databases">
        <authorList>
            <person name="Nowell W R."/>
        </authorList>
    </citation>
    <scope>NUCLEOTIDE SEQUENCE</scope>
</reference>
<proteinExistence type="inferred from homology"/>
<keyword evidence="6 12" id="KW-1133">Transmembrane helix</keyword>
<dbReference type="GO" id="GO:0015293">
    <property type="term" value="F:symporter activity"/>
    <property type="evidence" value="ECO:0007669"/>
    <property type="project" value="TreeGrafter"/>
</dbReference>
<protein>
    <submittedName>
        <fullName evidence="13">Uncharacterized protein</fullName>
    </submittedName>
</protein>
<evidence type="ECO:0000256" key="10">
    <source>
        <dbReference type="ARBA" id="ARBA00023201"/>
    </source>
</evidence>
<evidence type="ECO:0000256" key="4">
    <source>
        <dbReference type="ARBA" id="ARBA00022475"/>
    </source>
</evidence>
<evidence type="ECO:0000256" key="12">
    <source>
        <dbReference type="SAM" id="Phobius"/>
    </source>
</evidence>
<feature type="transmembrane region" description="Helical" evidence="12">
    <location>
        <begin position="12"/>
        <end position="37"/>
    </location>
</feature>
<dbReference type="InterPro" id="IPR051163">
    <property type="entry name" value="Sodium:Solute_Symporter_SSF"/>
</dbReference>
<dbReference type="EMBL" id="CAJOBG010103238">
    <property type="protein sequence ID" value="CAF4711711.1"/>
    <property type="molecule type" value="Genomic_DNA"/>
</dbReference>
<evidence type="ECO:0000256" key="6">
    <source>
        <dbReference type="ARBA" id="ARBA00022989"/>
    </source>
</evidence>
<evidence type="ECO:0000256" key="3">
    <source>
        <dbReference type="ARBA" id="ARBA00022448"/>
    </source>
</evidence>
<keyword evidence="10" id="KW-0739">Sodium transport</keyword>
<evidence type="ECO:0000256" key="8">
    <source>
        <dbReference type="ARBA" id="ARBA00023065"/>
    </source>
</evidence>
<keyword evidence="5 12" id="KW-0812">Transmembrane</keyword>
<dbReference type="Proteomes" id="UP000663866">
    <property type="component" value="Unassembled WGS sequence"/>
</dbReference>
<feature type="non-terminal residue" evidence="13">
    <location>
        <position position="77"/>
    </location>
</feature>
<evidence type="ECO:0000256" key="5">
    <source>
        <dbReference type="ARBA" id="ARBA00022692"/>
    </source>
</evidence>
<dbReference type="PROSITE" id="PS50283">
    <property type="entry name" value="NA_SOLUT_SYMP_3"/>
    <property type="match status" value="1"/>
</dbReference>
<feature type="transmembrane region" description="Helical" evidence="12">
    <location>
        <begin position="57"/>
        <end position="76"/>
    </location>
</feature>
<evidence type="ECO:0000256" key="11">
    <source>
        <dbReference type="RuleBase" id="RU362091"/>
    </source>
</evidence>
<dbReference type="PANTHER" id="PTHR42985">
    <property type="entry name" value="SODIUM-COUPLED MONOCARBOXYLATE TRANSPORTER"/>
    <property type="match status" value="1"/>
</dbReference>